<dbReference type="HOGENOM" id="CLU_054590_3_2_6"/>
<dbReference type="GO" id="GO:0016787">
    <property type="term" value="F:hydrolase activity"/>
    <property type="evidence" value="ECO:0007669"/>
    <property type="project" value="UniProtKB-KW"/>
</dbReference>
<evidence type="ECO:0000313" key="4">
    <source>
        <dbReference type="Proteomes" id="UP000000546"/>
    </source>
</evidence>
<dbReference type="RefSeq" id="WP_011279859.1">
    <property type="nucleotide sequence ID" value="NC_007204.1"/>
</dbReference>
<feature type="chain" id="PRO_5004238684" evidence="1">
    <location>
        <begin position="40"/>
        <end position="267"/>
    </location>
</feature>
<feature type="signal peptide" evidence="1">
    <location>
        <begin position="1"/>
        <end position="39"/>
    </location>
</feature>
<dbReference type="Pfam" id="PF01738">
    <property type="entry name" value="DLH"/>
    <property type="match status" value="1"/>
</dbReference>
<dbReference type="InterPro" id="IPR029058">
    <property type="entry name" value="AB_hydrolase_fold"/>
</dbReference>
<dbReference type="OrthoDB" id="9787933at2"/>
<feature type="domain" description="Dienelactone hydrolase" evidence="2">
    <location>
        <begin position="55"/>
        <end position="264"/>
    </location>
</feature>
<dbReference type="AlphaFoldDB" id="Q4FU78"/>
<evidence type="ECO:0000256" key="1">
    <source>
        <dbReference type="SAM" id="SignalP"/>
    </source>
</evidence>
<dbReference type="Gene3D" id="3.40.50.1820">
    <property type="entry name" value="alpha/beta hydrolase"/>
    <property type="match status" value="1"/>
</dbReference>
<sequence>MTMTFTSIKSSKRYGEKLLYSASLGLAALALLLSQTAAAITTKNVTYTVDNQPYEGYYAKADKVNAPFILLIHDWDGLTDYERKRADMLASEGYNVLAADMFGQGIRPTNIEDNKRLTAALYDDRSKMRRLLQGALSAGQEQGNDARKGVTMGYCFGGTVALELARSGFPQKAFVPFHGAFDTPTGQSYDKTTGEILVFHGSADESVSLESFATLGKTLEAAKVPHEMLTYSGAPHAFSVFGSDRYDARADERSWKRYLDFLAEAYK</sequence>
<dbReference type="PANTHER" id="PTHR22946">
    <property type="entry name" value="DIENELACTONE HYDROLASE DOMAIN-CONTAINING PROTEIN-RELATED"/>
    <property type="match status" value="1"/>
</dbReference>
<dbReference type="InterPro" id="IPR002925">
    <property type="entry name" value="Dienelactn_hydro"/>
</dbReference>
<dbReference type="InterPro" id="IPR050261">
    <property type="entry name" value="FrsA_esterase"/>
</dbReference>
<evidence type="ECO:0000259" key="2">
    <source>
        <dbReference type="Pfam" id="PF01738"/>
    </source>
</evidence>
<dbReference type="PANTHER" id="PTHR22946:SF0">
    <property type="entry name" value="DIENELACTONE HYDROLASE DOMAIN-CONTAINING PROTEIN"/>
    <property type="match status" value="1"/>
</dbReference>
<name>Q4FU78_PSYA2</name>
<dbReference type="ESTHER" id="psya2-q4fu78">
    <property type="family name" value="Dienelactone_hydrolase"/>
</dbReference>
<reference evidence="3 4" key="1">
    <citation type="journal article" date="2010" name="Appl. Environ. Microbiol.">
        <title>The genome sequence of Psychrobacter arcticus 273-4, a psychroactive Siberian permafrost bacterium, reveals mechanisms for adaptation to low-temperature growth.</title>
        <authorList>
            <person name="Ayala-del-Rio H.L."/>
            <person name="Chain P.S."/>
            <person name="Grzymski J.J."/>
            <person name="Ponder M.A."/>
            <person name="Ivanova N."/>
            <person name="Bergholz P.W."/>
            <person name="Di Bartolo G."/>
            <person name="Hauser L."/>
            <person name="Land M."/>
            <person name="Bakermans C."/>
            <person name="Rodrigues D."/>
            <person name="Klappenbach J."/>
            <person name="Zarka D."/>
            <person name="Larimer F."/>
            <person name="Richardson P."/>
            <person name="Murray A."/>
            <person name="Thomashow M."/>
            <person name="Tiedje J.M."/>
        </authorList>
    </citation>
    <scope>NUCLEOTIDE SEQUENCE [LARGE SCALE GENOMIC DNA]</scope>
    <source>
        <strain evidence="4">DSM 17307 / VKM B-2377 / 273-4</strain>
    </source>
</reference>
<keyword evidence="3" id="KW-0378">Hydrolase</keyword>
<dbReference type="SUPFAM" id="SSF53474">
    <property type="entry name" value="alpha/beta-Hydrolases"/>
    <property type="match status" value="1"/>
</dbReference>
<dbReference type="Proteomes" id="UP000000546">
    <property type="component" value="Chromosome"/>
</dbReference>
<organism evidence="3 4">
    <name type="scientific">Psychrobacter arcticus (strain DSM 17307 / VKM B-2377 / 273-4)</name>
    <dbReference type="NCBI Taxonomy" id="259536"/>
    <lineage>
        <taxon>Bacteria</taxon>
        <taxon>Pseudomonadati</taxon>
        <taxon>Pseudomonadota</taxon>
        <taxon>Gammaproteobacteria</taxon>
        <taxon>Moraxellales</taxon>
        <taxon>Moraxellaceae</taxon>
        <taxon>Psychrobacter</taxon>
    </lineage>
</organism>
<keyword evidence="4" id="KW-1185">Reference proteome</keyword>
<keyword evidence="1" id="KW-0732">Signal</keyword>
<dbReference type="eggNOG" id="COG0412">
    <property type="taxonomic scope" value="Bacteria"/>
</dbReference>
<proteinExistence type="predicted"/>
<protein>
    <submittedName>
        <fullName evidence="3">Possible dienelactone hydrolase</fullName>
    </submittedName>
</protein>
<dbReference type="KEGG" id="par:Psyc_0569"/>
<accession>Q4FU78</accession>
<evidence type="ECO:0000313" key="3">
    <source>
        <dbReference type="EMBL" id="AAZ18430.1"/>
    </source>
</evidence>
<gene>
    <name evidence="3" type="ordered locus">Psyc_0569</name>
</gene>
<dbReference type="EMBL" id="CP000082">
    <property type="protein sequence ID" value="AAZ18430.1"/>
    <property type="molecule type" value="Genomic_DNA"/>
</dbReference>